<evidence type="ECO:0000313" key="2">
    <source>
        <dbReference type="EMBL" id="OAD21747.1"/>
    </source>
</evidence>
<name>A0A176S1D9_9GAMM</name>
<evidence type="ECO:0000256" key="1">
    <source>
        <dbReference type="SAM" id="MobiDB-lite"/>
    </source>
</evidence>
<reference evidence="2 3" key="1">
    <citation type="submission" date="2016-05" db="EMBL/GenBank/DDBJ databases">
        <title>Single-cell genome of chain-forming Candidatus Thiomargarita nelsonii and comparison to other large sulfur-oxidizing bacteria.</title>
        <authorList>
            <person name="Winkel M."/>
            <person name="Salman V."/>
            <person name="Woyke T."/>
            <person name="Schulz-Vogt H."/>
            <person name="Richter M."/>
            <person name="Flood B."/>
            <person name="Bailey J."/>
            <person name="Amann R."/>
            <person name="Mussmann M."/>
        </authorList>
    </citation>
    <scope>NUCLEOTIDE SEQUENCE [LARGE SCALE GENOMIC DNA]</scope>
    <source>
        <strain evidence="2 3">THI036</strain>
    </source>
</reference>
<dbReference type="EMBL" id="LUTY01001419">
    <property type="protein sequence ID" value="OAD21747.1"/>
    <property type="molecule type" value="Genomic_DNA"/>
</dbReference>
<accession>A0A176S1D9</accession>
<keyword evidence="3" id="KW-1185">Reference proteome</keyword>
<sequence>MRPHDSNITRRITKMILLLIRLIMLLINNKNTWTSQRRPNSRTSTYYNRSDTIAG</sequence>
<evidence type="ECO:0000313" key="3">
    <source>
        <dbReference type="Proteomes" id="UP000076962"/>
    </source>
</evidence>
<protein>
    <submittedName>
        <fullName evidence="2">Uncharacterized protein</fullName>
    </submittedName>
</protein>
<proteinExistence type="predicted"/>
<dbReference type="AlphaFoldDB" id="A0A176S1D9"/>
<dbReference type="Proteomes" id="UP000076962">
    <property type="component" value="Unassembled WGS sequence"/>
</dbReference>
<feature type="region of interest" description="Disordered" evidence="1">
    <location>
        <begin position="34"/>
        <end position="55"/>
    </location>
</feature>
<organism evidence="2 3">
    <name type="scientific">Candidatus Thiomargarita nelsonii</name>
    <dbReference type="NCBI Taxonomy" id="1003181"/>
    <lineage>
        <taxon>Bacteria</taxon>
        <taxon>Pseudomonadati</taxon>
        <taxon>Pseudomonadota</taxon>
        <taxon>Gammaproteobacteria</taxon>
        <taxon>Thiotrichales</taxon>
        <taxon>Thiotrichaceae</taxon>
        <taxon>Thiomargarita</taxon>
    </lineage>
</organism>
<gene>
    <name evidence="2" type="ORF">THIOM_002480</name>
</gene>
<comment type="caution">
    <text evidence="2">The sequence shown here is derived from an EMBL/GenBank/DDBJ whole genome shotgun (WGS) entry which is preliminary data.</text>
</comment>